<dbReference type="SUPFAM" id="SSF47616">
    <property type="entry name" value="GST C-terminal domain-like"/>
    <property type="match status" value="1"/>
</dbReference>
<dbReference type="AlphaFoldDB" id="A0A1M5IEB2"/>
<dbReference type="InterPro" id="IPR004046">
    <property type="entry name" value="GST_C"/>
</dbReference>
<evidence type="ECO:0000313" key="3">
    <source>
        <dbReference type="EMBL" id="SHG26587.1"/>
    </source>
</evidence>
<dbReference type="InterPro" id="IPR036282">
    <property type="entry name" value="Glutathione-S-Trfase_C_sf"/>
</dbReference>
<keyword evidence="3" id="KW-0808">Transferase</keyword>
<dbReference type="SFLD" id="SFLDS00019">
    <property type="entry name" value="Glutathione_Transferase_(cytos"/>
    <property type="match status" value="1"/>
</dbReference>
<name>A0A1M5IEB2_9BRAD</name>
<dbReference type="InterPro" id="IPR036249">
    <property type="entry name" value="Thioredoxin-like_sf"/>
</dbReference>
<feature type="domain" description="GST N-terminal" evidence="1">
    <location>
        <begin position="2"/>
        <end position="78"/>
    </location>
</feature>
<dbReference type="Gene3D" id="1.20.1050.10">
    <property type="match status" value="1"/>
</dbReference>
<dbReference type="InterPro" id="IPR004045">
    <property type="entry name" value="Glutathione_S-Trfase_N"/>
</dbReference>
<dbReference type="PROSITE" id="PS50404">
    <property type="entry name" value="GST_NTER"/>
    <property type="match status" value="1"/>
</dbReference>
<dbReference type="PANTHER" id="PTHR44051">
    <property type="entry name" value="GLUTATHIONE S-TRANSFERASE-RELATED"/>
    <property type="match status" value="1"/>
</dbReference>
<sequence length="216" mass="23345">MPKPEIIGSARSTYTRVVCMVCEEKGIAYGLTECALGAPELLAIHPLGKMPVLRHGDVVLFESKAIASYLDRSFPGPQLLPSDPHLAGLTEQWVSLVNTVIDRTLIRTYLYAYIAPKTADGKPDRAAIEAVMPAVREQLGILDRAVAKTGHLVGDDFTFADINLLPLLDRVRLPPEGADALAATTHLAAYYARHAARPSFTRTMPPAAPPGRAKPN</sequence>
<organism evidence="3 4">
    <name type="scientific">Bradyrhizobium erythrophlei</name>
    <dbReference type="NCBI Taxonomy" id="1437360"/>
    <lineage>
        <taxon>Bacteria</taxon>
        <taxon>Pseudomonadati</taxon>
        <taxon>Pseudomonadota</taxon>
        <taxon>Alphaproteobacteria</taxon>
        <taxon>Hyphomicrobiales</taxon>
        <taxon>Nitrobacteraceae</taxon>
        <taxon>Bradyrhizobium</taxon>
    </lineage>
</organism>
<evidence type="ECO:0000313" key="4">
    <source>
        <dbReference type="Proteomes" id="UP000190675"/>
    </source>
</evidence>
<dbReference type="Pfam" id="PF13417">
    <property type="entry name" value="GST_N_3"/>
    <property type="match status" value="1"/>
</dbReference>
<dbReference type="EMBL" id="LT670818">
    <property type="protein sequence ID" value="SHG26587.1"/>
    <property type="molecule type" value="Genomic_DNA"/>
</dbReference>
<dbReference type="Proteomes" id="UP000190675">
    <property type="component" value="Chromosome I"/>
</dbReference>
<dbReference type="SUPFAM" id="SSF52833">
    <property type="entry name" value="Thioredoxin-like"/>
    <property type="match status" value="1"/>
</dbReference>
<gene>
    <name evidence="3" type="ORF">SAMN05444169_1507</name>
</gene>
<dbReference type="InterPro" id="IPR010987">
    <property type="entry name" value="Glutathione-S-Trfase_C-like"/>
</dbReference>
<dbReference type="Pfam" id="PF00043">
    <property type="entry name" value="GST_C"/>
    <property type="match status" value="1"/>
</dbReference>
<evidence type="ECO:0000259" key="1">
    <source>
        <dbReference type="PROSITE" id="PS50404"/>
    </source>
</evidence>
<reference evidence="3 4" key="1">
    <citation type="submission" date="2016-11" db="EMBL/GenBank/DDBJ databases">
        <authorList>
            <person name="Jaros S."/>
            <person name="Januszkiewicz K."/>
            <person name="Wedrychowicz H."/>
        </authorList>
    </citation>
    <scope>NUCLEOTIDE SEQUENCE [LARGE SCALE GENOMIC DNA]</scope>
    <source>
        <strain evidence="3 4">GAS242</strain>
    </source>
</reference>
<dbReference type="SFLD" id="SFLDG00358">
    <property type="entry name" value="Main_(cytGST)"/>
    <property type="match status" value="1"/>
</dbReference>
<dbReference type="RefSeq" id="WP_079565417.1">
    <property type="nucleotide sequence ID" value="NZ_LT670818.1"/>
</dbReference>
<feature type="domain" description="GST C-terminal" evidence="2">
    <location>
        <begin position="83"/>
        <end position="216"/>
    </location>
</feature>
<dbReference type="Gene3D" id="3.40.30.10">
    <property type="entry name" value="Glutaredoxin"/>
    <property type="match status" value="1"/>
</dbReference>
<evidence type="ECO:0000259" key="2">
    <source>
        <dbReference type="PROSITE" id="PS50405"/>
    </source>
</evidence>
<dbReference type="PANTHER" id="PTHR44051:SF8">
    <property type="entry name" value="GLUTATHIONE S-TRANSFERASE GSTA"/>
    <property type="match status" value="1"/>
</dbReference>
<protein>
    <submittedName>
        <fullName evidence="3">Glutathione S-transferase</fullName>
    </submittedName>
</protein>
<dbReference type="InterPro" id="IPR040079">
    <property type="entry name" value="Glutathione_S-Trfase"/>
</dbReference>
<dbReference type="CDD" id="cd00299">
    <property type="entry name" value="GST_C_family"/>
    <property type="match status" value="1"/>
</dbReference>
<dbReference type="OrthoDB" id="9797500at2"/>
<dbReference type="GO" id="GO:0016740">
    <property type="term" value="F:transferase activity"/>
    <property type="evidence" value="ECO:0007669"/>
    <property type="project" value="UniProtKB-KW"/>
</dbReference>
<accession>A0A1M5IEB2</accession>
<dbReference type="PROSITE" id="PS50405">
    <property type="entry name" value="GST_CTER"/>
    <property type="match status" value="1"/>
</dbReference>
<proteinExistence type="predicted"/>